<comment type="caution">
    <text evidence="2">The sequence shown here is derived from an EMBL/GenBank/DDBJ whole genome shotgun (WGS) entry which is preliminary data.</text>
</comment>
<dbReference type="Proteomes" id="UP001190700">
    <property type="component" value="Unassembled WGS sequence"/>
</dbReference>
<gene>
    <name evidence="2" type="ORF">CYMTET_56712</name>
</gene>
<dbReference type="EMBL" id="LGRX02035835">
    <property type="protein sequence ID" value="KAK3232962.1"/>
    <property type="molecule type" value="Genomic_DNA"/>
</dbReference>
<organism evidence="2 3">
    <name type="scientific">Cymbomonas tetramitiformis</name>
    <dbReference type="NCBI Taxonomy" id="36881"/>
    <lineage>
        <taxon>Eukaryota</taxon>
        <taxon>Viridiplantae</taxon>
        <taxon>Chlorophyta</taxon>
        <taxon>Pyramimonadophyceae</taxon>
        <taxon>Pyramimonadales</taxon>
        <taxon>Pyramimonadaceae</taxon>
        <taxon>Cymbomonas</taxon>
    </lineage>
</organism>
<evidence type="ECO:0000313" key="3">
    <source>
        <dbReference type="Proteomes" id="UP001190700"/>
    </source>
</evidence>
<feature type="region of interest" description="Disordered" evidence="1">
    <location>
        <begin position="44"/>
        <end position="79"/>
    </location>
</feature>
<evidence type="ECO:0000313" key="2">
    <source>
        <dbReference type="EMBL" id="KAK3232962.1"/>
    </source>
</evidence>
<accession>A0AAE0BBV6</accession>
<protein>
    <submittedName>
        <fullName evidence="2">Uncharacterized protein</fullName>
    </submittedName>
</protein>
<name>A0AAE0BBV6_9CHLO</name>
<dbReference type="AlphaFoldDB" id="A0AAE0BBV6"/>
<reference evidence="2 3" key="1">
    <citation type="journal article" date="2015" name="Genome Biol. Evol.">
        <title>Comparative Genomics of a Bacterivorous Green Alga Reveals Evolutionary Causalities and Consequences of Phago-Mixotrophic Mode of Nutrition.</title>
        <authorList>
            <person name="Burns J.A."/>
            <person name="Paasch A."/>
            <person name="Narechania A."/>
            <person name="Kim E."/>
        </authorList>
    </citation>
    <scope>NUCLEOTIDE SEQUENCE [LARGE SCALE GENOMIC DNA]</scope>
    <source>
        <strain evidence="2 3">PLY_AMNH</strain>
    </source>
</reference>
<sequence length="127" mass="13737">MMTQFSSKASDHMENVSSFGALLGLQPKTHASLSPRDAQQQLGSFTVTLPEISGGSHRNAKRQVGFSKQAQKSKESSELHWGRPAKCALELCAARGPGVCRVRKGNRACSCWSKHPFAEDAFTAGVF</sequence>
<proteinExistence type="predicted"/>
<evidence type="ECO:0000256" key="1">
    <source>
        <dbReference type="SAM" id="MobiDB-lite"/>
    </source>
</evidence>
<keyword evidence="3" id="KW-1185">Reference proteome</keyword>